<dbReference type="InterPro" id="IPR018060">
    <property type="entry name" value="HTH_AraC"/>
</dbReference>
<protein>
    <submittedName>
        <fullName evidence="5">AraC-like DNA-binding protein</fullName>
    </submittedName>
</protein>
<dbReference type="EMBL" id="JACIJG010000002">
    <property type="protein sequence ID" value="MBB5700788.1"/>
    <property type="molecule type" value="Genomic_DNA"/>
</dbReference>
<dbReference type="PANTHER" id="PTHR43280">
    <property type="entry name" value="ARAC-FAMILY TRANSCRIPTIONAL REGULATOR"/>
    <property type="match status" value="1"/>
</dbReference>
<proteinExistence type="predicted"/>
<dbReference type="GO" id="GO:0043565">
    <property type="term" value="F:sequence-specific DNA binding"/>
    <property type="evidence" value="ECO:0007669"/>
    <property type="project" value="InterPro"/>
</dbReference>
<evidence type="ECO:0000259" key="4">
    <source>
        <dbReference type="PROSITE" id="PS01124"/>
    </source>
</evidence>
<dbReference type="PROSITE" id="PS01124">
    <property type="entry name" value="HTH_ARAC_FAMILY_2"/>
    <property type="match status" value="1"/>
</dbReference>
<evidence type="ECO:0000256" key="2">
    <source>
        <dbReference type="ARBA" id="ARBA00023125"/>
    </source>
</evidence>
<dbReference type="PANTHER" id="PTHR43280:SF2">
    <property type="entry name" value="HTH-TYPE TRANSCRIPTIONAL REGULATOR EXSA"/>
    <property type="match status" value="1"/>
</dbReference>
<dbReference type="InterPro" id="IPR009057">
    <property type="entry name" value="Homeodomain-like_sf"/>
</dbReference>
<evidence type="ECO:0000256" key="3">
    <source>
        <dbReference type="ARBA" id="ARBA00023163"/>
    </source>
</evidence>
<feature type="domain" description="HTH araC/xylS-type" evidence="4">
    <location>
        <begin position="142"/>
        <end position="242"/>
    </location>
</feature>
<evidence type="ECO:0000313" key="5">
    <source>
        <dbReference type="EMBL" id="MBB5700788.1"/>
    </source>
</evidence>
<keyword evidence="2 5" id="KW-0238">DNA-binding</keyword>
<organism evidence="5 6">
    <name type="scientific">Brucella daejeonensis</name>
    <dbReference type="NCBI Taxonomy" id="659015"/>
    <lineage>
        <taxon>Bacteria</taxon>
        <taxon>Pseudomonadati</taxon>
        <taxon>Pseudomonadota</taxon>
        <taxon>Alphaproteobacteria</taxon>
        <taxon>Hyphomicrobiales</taxon>
        <taxon>Brucellaceae</taxon>
        <taxon>Brucella/Ochrobactrum group</taxon>
        <taxon>Brucella</taxon>
    </lineage>
</organism>
<keyword evidence="3" id="KW-0804">Transcription</keyword>
<dbReference type="AlphaFoldDB" id="A0A7W9AUE2"/>
<name>A0A7W9AUE2_9HYPH</name>
<accession>A0A7W9AUE2</accession>
<comment type="caution">
    <text evidence="5">The sequence shown here is derived from an EMBL/GenBank/DDBJ whole genome shotgun (WGS) entry which is preliminary data.</text>
</comment>
<reference evidence="5 6" key="1">
    <citation type="submission" date="2020-08" db="EMBL/GenBank/DDBJ databases">
        <title>Genomic Encyclopedia of Type Strains, Phase IV (KMG-IV): sequencing the most valuable type-strain genomes for metagenomic binning, comparative biology and taxonomic classification.</title>
        <authorList>
            <person name="Goeker M."/>
        </authorList>
    </citation>
    <scope>NUCLEOTIDE SEQUENCE [LARGE SCALE GENOMIC DNA]</scope>
    <source>
        <strain evidence="5 6">DSM 26944</strain>
    </source>
</reference>
<dbReference type="Proteomes" id="UP000555546">
    <property type="component" value="Unassembled WGS sequence"/>
</dbReference>
<evidence type="ECO:0000313" key="6">
    <source>
        <dbReference type="Proteomes" id="UP000555546"/>
    </source>
</evidence>
<dbReference type="SMART" id="SM00342">
    <property type="entry name" value="HTH_ARAC"/>
    <property type="match status" value="1"/>
</dbReference>
<dbReference type="Gene3D" id="1.10.10.60">
    <property type="entry name" value="Homeodomain-like"/>
    <property type="match status" value="2"/>
</dbReference>
<sequence>MISSGGLDSYLIQIITEGEISGDFSGVVSKASPGDILIIDLGRVVQSNVNPGHRITVVVPRQDLDKAVHWKNIHGLVLPGQAASSRLIAGFMRGILEVGPELTDEEADYAKNALIFLLSSAVNGTEVSDISDTVIHSNGIKSSIVSFIEKNIQNRELNVSYIQSHFNISRAHLYRLFDSENGISKYIKDKRLDYVLRVMAENRYRGVTAKQMAHESGFESPTALNRMFRERFGVTPKEMVKSGGHLKLSKFNADARSDVREQILDAAKLFLDIKESGDR</sequence>
<gene>
    <name evidence="5" type="ORF">FHS76_000631</name>
</gene>
<keyword evidence="1" id="KW-0805">Transcription regulation</keyword>
<keyword evidence="6" id="KW-1185">Reference proteome</keyword>
<dbReference type="SUPFAM" id="SSF46689">
    <property type="entry name" value="Homeodomain-like"/>
    <property type="match status" value="1"/>
</dbReference>
<dbReference type="Pfam" id="PF12833">
    <property type="entry name" value="HTH_18"/>
    <property type="match status" value="1"/>
</dbReference>
<dbReference type="GO" id="GO:0003700">
    <property type="term" value="F:DNA-binding transcription factor activity"/>
    <property type="evidence" value="ECO:0007669"/>
    <property type="project" value="InterPro"/>
</dbReference>
<evidence type="ECO:0000256" key="1">
    <source>
        <dbReference type="ARBA" id="ARBA00023015"/>
    </source>
</evidence>